<reference evidence="1" key="1">
    <citation type="submission" date="2020-04" db="EMBL/GenBank/DDBJ databases">
        <title>A chromosome-scale assembly and high-density genetic map of the yellow drum (Nibea albiflora) genome.</title>
        <authorList>
            <person name="Xu D."/>
            <person name="Zhang W."/>
            <person name="Chen R."/>
            <person name="Tan P."/>
            <person name="Wang L."/>
            <person name="Song H."/>
            <person name="Tian L."/>
            <person name="Zhu Q."/>
            <person name="Wang B."/>
        </authorList>
    </citation>
    <scope>NUCLEOTIDE SEQUENCE</scope>
    <source>
        <strain evidence="1">ZJHYS-2018</strain>
    </source>
</reference>
<name>A0ACB7FK83_NIBAL</name>
<gene>
    <name evidence="1" type="primary">AP1M2</name>
    <name evidence="1" type="ORF">GBF38_003538</name>
</gene>
<evidence type="ECO:0000313" key="2">
    <source>
        <dbReference type="Proteomes" id="UP000805704"/>
    </source>
</evidence>
<proteinExistence type="predicted"/>
<keyword evidence="2" id="KW-1185">Reference proteome</keyword>
<sequence length="588" mass="65473">MSASAIFVLDLKGKVLICRNYKGDVDMAEIDHFLPLLMQHEEEGLLCPVLSHGSVHFLWIKHSNLYLVATTNKNSNASLVYSFLYKLVEVFTEYFKELEEESIQDNFVVVYELLDELMDFGFPQTTDSKILQEYITQEGAKLEVAKSKVPTTVTNAVSWRSEGIKYKKNEVFIDVIESINVLVNANGSVMSSDIVGSIKLKTMLSGMPELRLGLNDRVLFALTGRDKGKTVVMEDVKFHQCVRLSRFESDRTISFIPPDGESELMSYRINTHVKPLIWIESVIEKFSHSRVEIMVKAKGQFKKQSVANNVEVRVPVPSDADSPKFKTSTGSAKYVPEKNLVVWTIKSFPGGKEFLMRAHFGLPSVENDELEGKPPITVKFEIPYFTVSGIQVRYMKIIEKSGYQALPWVRYITQSGAGTDTDCRMVLSQMDAGKALTAAAAKGNTGEVQRILEECRVHPDTLNEFGRTALQVMMMGNSQIASLLLEKGADPNLQDKHGIAPVHDAARTGFLDTLQVLVEYGASVNIPDKSGALPIHIAIREGHRDVVEFLAPQSDLKHANISGQTAIDVARASCVPDMIDLLFAHIHS</sequence>
<dbReference type="Proteomes" id="UP000805704">
    <property type="component" value="Chromosome 1"/>
</dbReference>
<evidence type="ECO:0000313" key="1">
    <source>
        <dbReference type="EMBL" id="KAG8014858.1"/>
    </source>
</evidence>
<comment type="caution">
    <text evidence="1">The sequence shown here is derived from an EMBL/GenBank/DDBJ whole genome shotgun (WGS) entry which is preliminary data.</text>
</comment>
<protein>
    <submittedName>
        <fullName evidence="1">AP-1 complex subunit mu-2</fullName>
    </submittedName>
</protein>
<accession>A0ACB7FK83</accession>
<organism evidence="1 2">
    <name type="scientific">Nibea albiflora</name>
    <name type="common">Yellow drum</name>
    <name type="synonym">Corvina albiflora</name>
    <dbReference type="NCBI Taxonomy" id="240163"/>
    <lineage>
        <taxon>Eukaryota</taxon>
        <taxon>Metazoa</taxon>
        <taxon>Chordata</taxon>
        <taxon>Craniata</taxon>
        <taxon>Vertebrata</taxon>
        <taxon>Euteleostomi</taxon>
        <taxon>Actinopterygii</taxon>
        <taxon>Neopterygii</taxon>
        <taxon>Teleostei</taxon>
        <taxon>Neoteleostei</taxon>
        <taxon>Acanthomorphata</taxon>
        <taxon>Eupercaria</taxon>
        <taxon>Sciaenidae</taxon>
        <taxon>Nibea</taxon>
    </lineage>
</organism>
<dbReference type="EMBL" id="CM024789">
    <property type="protein sequence ID" value="KAG8014858.1"/>
    <property type="molecule type" value="Genomic_DNA"/>
</dbReference>